<dbReference type="NCBIfam" id="NF033749">
    <property type="entry name" value="bact_hemeryth"/>
    <property type="match status" value="1"/>
</dbReference>
<dbReference type="GO" id="GO:0046872">
    <property type="term" value="F:metal ion binding"/>
    <property type="evidence" value="ECO:0007669"/>
    <property type="project" value="UniProtKB-KW"/>
</dbReference>
<keyword evidence="2" id="KW-0479">Metal-binding</keyword>
<reference evidence="5" key="1">
    <citation type="submission" date="2019-08" db="EMBL/GenBank/DDBJ databases">
        <authorList>
            <person name="Kucharzyk K."/>
            <person name="Murdoch R.W."/>
            <person name="Higgins S."/>
            <person name="Loffler F."/>
        </authorList>
    </citation>
    <scope>NUCLEOTIDE SEQUENCE</scope>
</reference>
<dbReference type="CDD" id="cd12107">
    <property type="entry name" value="Hemerythrin"/>
    <property type="match status" value="1"/>
</dbReference>
<dbReference type="PROSITE" id="PS00550">
    <property type="entry name" value="HEMERYTHRINS"/>
    <property type="match status" value="1"/>
</dbReference>
<dbReference type="AlphaFoldDB" id="A0A644UH75"/>
<dbReference type="InterPro" id="IPR035938">
    <property type="entry name" value="Hemerythrin-like_sf"/>
</dbReference>
<evidence type="ECO:0000256" key="2">
    <source>
        <dbReference type="ARBA" id="ARBA00022723"/>
    </source>
</evidence>
<keyword evidence="3" id="KW-0408">Iron</keyword>
<dbReference type="Pfam" id="PF01814">
    <property type="entry name" value="Hemerythrin"/>
    <property type="match status" value="1"/>
</dbReference>
<name>A0A644UH75_9ZZZZ</name>
<evidence type="ECO:0000259" key="4">
    <source>
        <dbReference type="Pfam" id="PF01814"/>
    </source>
</evidence>
<dbReference type="InterPro" id="IPR016131">
    <property type="entry name" value="Haemerythrin_Fe_BS"/>
</dbReference>
<dbReference type="InterPro" id="IPR050669">
    <property type="entry name" value="Hemerythrin"/>
</dbReference>
<dbReference type="InterPro" id="IPR012312">
    <property type="entry name" value="Hemerythrin-like"/>
</dbReference>
<proteinExistence type="inferred from homology"/>
<dbReference type="SUPFAM" id="SSF47188">
    <property type="entry name" value="Hemerythrin-like"/>
    <property type="match status" value="1"/>
</dbReference>
<dbReference type="InterPro" id="IPR012827">
    <property type="entry name" value="Hemerythrin_metal-bd"/>
</dbReference>
<dbReference type="PANTHER" id="PTHR37164">
    <property type="entry name" value="BACTERIOHEMERYTHRIN"/>
    <property type="match status" value="1"/>
</dbReference>
<evidence type="ECO:0000313" key="5">
    <source>
        <dbReference type="EMBL" id="MPL78294.1"/>
    </source>
</evidence>
<protein>
    <submittedName>
        <fullName evidence="5">Bacteriohemerythrin</fullName>
    </submittedName>
</protein>
<sequence>MNEGRIDNQHKEIFEIINSFVFENEINSGAAKLAELLSKLTDYSLVHFKEEEHYMKVNKFPHIAEHRALHKYYIKRVALFNLNYSNIIPTNSDEVCEFLIKWWIKHILEQDFKYKLHIDQIR</sequence>
<dbReference type="PANTHER" id="PTHR37164:SF1">
    <property type="entry name" value="BACTERIOHEMERYTHRIN"/>
    <property type="match status" value="1"/>
</dbReference>
<comment type="caution">
    <text evidence="5">The sequence shown here is derived from an EMBL/GenBank/DDBJ whole genome shotgun (WGS) entry which is preliminary data.</text>
</comment>
<evidence type="ECO:0000256" key="1">
    <source>
        <dbReference type="ARBA" id="ARBA00010587"/>
    </source>
</evidence>
<dbReference type="Gene3D" id="1.20.120.50">
    <property type="entry name" value="Hemerythrin-like"/>
    <property type="match status" value="1"/>
</dbReference>
<organism evidence="5">
    <name type="scientific">bioreactor metagenome</name>
    <dbReference type="NCBI Taxonomy" id="1076179"/>
    <lineage>
        <taxon>unclassified sequences</taxon>
        <taxon>metagenomes</taxon>
        <taxon>ecological metagenomes</taxon>
    </lineage>
</organism>
<dbReference type="EMBL" id="VSSQ01000115">
    <property type="protein sequence ID" value="MPL78294.1"/>
    <property type="molecule type" value="Genomic_DNA"/>
</dbReference>
<accession>A0A644UH75</accession>
<evidence type="ECO:0000256" key="3">
    <source>
        <dbReference type="ARBA" id="ARBA00023004"/>
    </source>
</evidence>
<comment type="similarity">
    <text evidence="1">Belongs to the hemerythrin family.</text>
</comment>
<gene>
    <name evidence="5" type="ORF">SDC9_24158</name>
</gene>
<dbReference type="NCBIfam" id="TIGR02481">
    <property type="entry name" value="hemeryth_dom"/>
    <property type="match status" value="1"/>
</dbReference>
<feature type="domain" description="Hemerythrin-like" evidence="4">
    <location>
        <begin position="6"/>
        <end position="114"/>
    </location>
</feature>